<dbReference type="Proteomes" id="UP000231293">
    <property type="component" value="Unassembled WGS sequence"/>
</dbReference>
<accession>A0A2N9WS93</accession>
<comment type="caution">
    <text evidence="1">The sequence shown here is derived from an EMBL/GenBank/DDBJ whole genome shotgun (WGS) entry which is preliminary data.</text>
</comment>
<evidence type="ECO:0000313" key="1">
    <source>
        <dbReference type="EMBL" id="PIT13527.1"/>
    </source>
</evidence>
<sequence length="138" mass="14087">MQVVAFDIADDVAVDVYLVQMAGTVIQVVDGAPIRQGGGDAVAQWVVLVAEGALCGGFAQQVTQLVVAEGNEVEFCFCGQTGFFVADFDKVVGFIVLISGGAVGGVFADEAADGIAFEAVDNFGTAAGSKVYIADVVE</sequence>
<organism evidence="1 2">
    <name type="scientific">Snodgrassella alvi</name>
    <dbReference type="NCBI Taxonomy" id="1196083"/>
    <lineage>
        <taxon>Bacteria</taxon>
        <taxon>Pseudomonadati</taxon>
        <taxon>Pseudomonadota</taxon>
        <taxon>Betaproteobacteria</taxon>
        <taxon>Neisseriales</taxon>
        <taxon>Neisseriaceae</taxon>
        <taxon>Snodgrassella</taxon>
    </lineage>
</organism>
<reference evidence="1 2" key="1">
    <citation type="journal article" date="2017" name="MBio">
        <title>Type VI secretion-mediated competition in the bee gut microbiome.</title>
        <authorList>
            <person name="Steele M.I."/>
            <person name="Kwong W.K."/>
            <person name="Powell J.E."/>
            <person name="Whiteley M."/>
            <person name="Moran N.A."/>
        </authorList>
    </citation>
    <scope>NUCLEOTIDE SEQUENCE [LARGE SCALE GENOMIC DNA]</scope>
    <source>
        <strain evidence="1 2">App2-2</strain>
    </source>
</reference>
<dbReference type="AlphaFoldDB" id="A0A2N9WS93"/>
<proteinExistence type="predicted"/>
<gene>
    <name evidence="1" type="ORF">BGI32_09135</name>
</gene>
<name>A0A2N9WS93_9NEIS</name>
<protein>
    <submittedName>
        <fullName evidence="1">Uncharacterized protein</fullName>
    </submittedName>
</protein>
<dbReference type="EMBL" id="MDVB01000099">
    <property type="protein sequence ID" value="PIT13527.1"/>
    <property type="molecule type" value="Genomic_DNA"/>
</dbReference>
<evidence type="ECO:0000313" key="2">
    <source>
        <dbReference type="Proteomes" id="UP000231293"/>
    </source>
</evidence>